<dbReference type="GO" id="GO:0043139">
    <property type="term" value="F:5'-3' DNA helicase activity"/>
    <property type="evidence" value="ECO:0007669"/>
    <property type="project" value="UniProtKB-UniRule"/>
</dbReference>
<dbReference type="GO" id="GO:0005524">
    <property type="term" value="F:ATP binding"/>
    <property type="evidence" value="ECO:0007669"/>
    <property type="project" value="UniProtKB-UniRule"/>
</dbReference>
<feature type="compositionally biased region" description="Low complexity" evidence="16">
    <location>
        <begin position="309"/>
        <end position="327"/>
    </location>
</feature>
<feature type="region of interest" description="Disordered" evidence="16">
    <location>
        <begin position="48"/>
        <end position="93"/>
    </location>
</feature>
<dbReference type="SMART" id="SM00382">
    <property type="entry name" value="AAA"/>
    <property type="match status" value="1"/>
</dbReference>
<dbReference type="CDD" id="cd18037">
    <property type="entry name" value="DEXSc_Pif1_like"/>
    <property type="match status" value="1"/>
</dbReference>
<gene>
    <name evidence="15" type="primary">PIF1</name>
    <name evidence="18" type="ORF">CORT_0G01840</name>
</gene>
<feature type="compositionally biased region" description="Acidic residues" evidence="16">
    <location>
        <begin position="66"/>
        <end position="75"/>
    </location>
</feature>
<evidence type="ECO:0000256" key="5">
    <source>
        <dbReference type="ARBA" id="ARBA00022801"/>
    </source>
</evidence>
<keyword evidence="8 15" id="KW-0238">DNA-binding</keyword>
<dbReference type="eggNOG" id="KOG0987">
    <property type="taxonomic scope" value="Eukaryota"/>
</dbReference>
<dbReference type="GO" id="GO:0005730">
    <property type="term" value="C:nucleolus"/>
    <property type="evidence" value="ECO:0007669"/>
    <property type="project" value="UniProtKB-SubCell"/>
</dbReference>
<keyword evidence="3 15" id="KW-0547">Nucleotide-binding</keyword>
<comment type="cofactor">
    <cofactor evidence="1 15">
        <name>Mg(2+)</name>
        <dbReference type="ChEBI" id="CHEBI:18420"/>
    </cofactor>
</comment>
<dbReference type="PANTHER" id="PTHR47642">
    <property type="entry name" value="ATP-DEPENDENT DNA HELICASE"/>
    <property type="match status" value="1"/>
</dbReference>
<dbReference type="GO" id="GO:0005739">
    <property type="term" value="C:mitochondrion"/>
    <property type="evidence" value="ECO:0007669"/>
    <property type="project" value="UniProtKB-SubCell"/>
</dbReference>
<dbReference type="HAMAP" id="MF_03176">
    <property type="entry name" value="PIF1"/>
    <property type="match status" value="1"/>
</dbReference>
<accession>H8XAL7</accession>
<evidence type="ECO:0000256" key="13">
    <source>
        <dbReference type="ARBA" id="ARBA00023242"/>
    </source>
</evidence>
<evidence type="ECO:0000256" key="7">
    <source>
        <dbReference type="ARBA" id="ARBA00022840"/>
    </source>
</evidence>
<reference evidence="18 19" key="1">
    <citation type="journal article" date="2012" name="PLoS ONE">
        <title>Sequence and analysis of the genome of the pathogenic yeast Candida orthopsilosis.</title>
        <authorList>
            <person name="Riccombeni A."/>
            <person name="Vidanes G."/>
            <person name="Proux-Wera E."/>
            <person name="Wolfe K.H."/>
            <person name="Butler G."/>
        </authorList>
    </citation>
    <scope>NUCLEOTIDE SEQUENCE [LARGE SCALE GENOMIC DNA]</scope>
    <source>
        <strain evidence="18 19">Co 90-125</strain>
    </source>
</reference>
<evidence type="ECO:0000256" key="14">
    <source>
        <dbReference type="ARBA" id="ARBA00048954"/>
    </source>
</evidence>
<keyword evidence="10 15" id="KW-0233">DNA recombination</keyword>
<dbReference type="OrthoDB" id="432234at2759"/>
<dbReference type="RefSeq" id="XP_003870993.1">
    <property type="nucleotide sequence ID" value="XM_003870944.1"/>
</dbReference>
<evidence type="ECO:0000256" key="6">
    <source>
        <dbReference type="ARBA" id="ARBA00022806"/>
    </source>
</evidence>
<dbReference type="CDD" id="cd18809">
    <property type="entry name" value="SF1_C_RecD"/>
    <property type="match status" value="1"/>
</dbReference>
<evidence type="ECO:0000256" key="10">
    <source>
        <dbReference type="ARBA" id="ARBA00023172"/>
    </source>
</evidence>
<dbReference type="GeneID" id="14542116"/>
<keyword evidence="7 15" id="KW-0067">ATP-binding</keyword>
<dbReference type="EC" id="5.6.2.3" evidence="15"/>
<keyword evidence="9 15" id="KW-0496">Mitochondrion</keyword>
<keyword evidence="12 15" id="KW-0413">Isomerase</keyword>
<dbReference type="HOGENOM" id="CLU_001613_0_2_1"/>
<evidence type="ECO:0000256" key="3">
    <source>
        <dbReference type="ARBA" id="ARBA00022741"/>
    </source>
</evidence>
<dbReference type="InterPro" id="IPR048293">
    <property type="entry name" value="PIF1_RRM3_pfh1"/>
</dbReference>
<dbReference type="InterPro" id="IPR003593">
    <property type="entry name" value="AAA+_ATPase"/>
</dbReference>
<keyword evidence="6 15" id="KW-0347">Helicase</keyword>
<feature type="domain" description="AAA+ ATPase" evidence="17">
    <location>
        <begin position="432"/>
        <end position="735"/>
    </location>
</feature>
<evidence type="ECO:0000256" key="12">
    <source>
        <dbReference type="ARBA" id="ARBA00023235"/>
    </source>
</evidence>
<evidence type="ECO:0000256" key="2">
    <source>
        <dbReference type="ARBA" id="ARBA00004604"/>
    </source>
</evidence>
<dbReference type="FunFam" id="3.40.50.300:FF:001226">
    <property type="entry name" value="ATP-dependent DNA helicase PIF1"/>
    <property type="match status" value="1"/>
</dbReference>
<feature type="binding site" evidence="15">
    <location>
        <begin position="440"/>
        <end position="447"/>
    </location>
    <ligand>
        <name>ATP</name>
        <dbReference type="ChEBI" id="CHEBI:30616"/>
    </ligand>
</feature>
<feature type="region of interest" description="Disordered" evidence="16">
    <location>
        <begin position="242"/>
        <end position="287"/>
    </location>
</feature>
<evidence type="ECO:0000256" key="1">
    <source>
        <dbReference type="ARBA" id="ARBA00001946"/>
    </source>
</evidence>
<comment type="subunit">
    <text evidence="15">Monomer.</text>
</comment>
<dbReference type="InterPro" id="IPR027417">
    <property type="entry name" value="P-loop_NTPase"/>
</dbReference>
<keyword evidence="11 15" id="KW-0234">DNA repair</keyword>
<evidence type="ECO:0000259" key="17">
    <source>
        <dbReference type="SMART" id="SM00382"/>
    </source>
</evidence>
<evidence type="ECO:0000256" key="11">
    <source>
        <dbReference type="ARBA" id="ARBA00023204"/>
    </source>
</evidence>
<dbReference type="GO" id="GO:0000723">
    <property type="term" value="P:telomere maintenance"/>
    <property type="evidence" value="ECO:0007669"/>
    <property type="project" value="InterPro"/>
</dbReference>
<evidence type="ECO:0000256" key="9">
    <source>
        <dbReference type="ARBA" id="ARBA00023128"/>
    </source>
</evidence>
<comment type="subcellular location">
    <subcellularLocation>
        <location evidence="2">Nucleus</location>
        <location evidence="2">Nucleolus</location>
    </subcellularLocation>
    <subcellularLocation>
        <location evidence="15">Nucleus</location>
    </subcellularLocation>
    <subcellularLocation>
        <location evidence="15">Mitochondrion</location>
    </subcellularLocation>
</comment>
<dbReference type="Pfam" id="PF21530">
    <property type="entry name" value="Pif1_2B_dom"/>
    <property type="match status" value="1"/>
</dbReference>
<evidence type="ECO:0000256" key="4">
    <source>
        <dbReference type="ARBA" id="ARBA00022763"/>
    </source>
</evidence>
<dbReference type="GO" id="GO:0016887">
    <property type="term" value="F:ATP hydrolysis activity"/>
    <property type="evidence" value="ECO:0007669"/>
    <property type="project" value="RHEA"/>
</dbReference>
<dbReference type="EMBL" id="HE681725">
    <property type="protein sequence ID" value="CCG24867.1"/>
    <property type="molecule type" value="Genomic_DNA"/>
</dbReference>
<dbReference type="GO" id="GO:0003697">
    <property type="term" value="F:single-stranded DNA binding"/>
    <property type="evidence" value="ECO:0007669"/>
    <property type="project" value="UniProtKB-ARBA"/>
</dbReference>
<dbReference type="PANTHER" id="PTHR47642:SF5">
    <property type="entry name" value="ATP-DEPENDENT DNA HELICASE"/>
    <property type="match status" value="1"/>
</dbReference>
<organism evidence="18 19">
    <name type="scientific">Candida orthopsilosis (strain 90-125)</name>
    <name type="common">Yeast</name>
    <dbReference type="NCBI Taxonomy" id="1136231"/>
    <lineage>
        <taxon>Eukaryota</taxon>
        <taxon>Fungi</taxon>
        <taxon>Dikarya</taxon>
        <taxon>Ascomycota</taxon>
        <taxon>Saccharomycotina</taxon>
        <taxon>Pichiomycetes</taxon>
        <taxon>Debaryomycetaceae</taxon>
        <taxon>Candida/Lodderomyces clade</taxon>
        <taxon>Candida</taxon>
    </lineage>
</organism>
<comment type="similarity">
    <text evidence="15">Belongs to the helicase family. PIF1 subfamily.</text>
</comment>
<keyword evidence="4 15" id="KW-0227">DNA damage</keyword>
<dbReference type="GO" id="GO:0006281">
    <property type="term" value="P:DNA repair"/>
    <property type="evidence" value="ECO:0007669"/>
    <property type="project" value="UniProtKB-UniRule"/>
</dbReference>
<keyword evidence="5 15" id="KW-0378">Hydrolase</keyword>
<dbReference type="GO" id="GO:0006310">
    <property type="term" value="P:DNA recombination"/>
    <property type="evidence" value="ECO:0007669"/>
    <property type="project" value="UniProtKB-UniRule"/>
</dbReference>
<evidence type="ECO:0000256" key="16">
    <source>
        <dbReference type="SAM" id="MobiDB-lite"/>
    </source>
</evidence>
<sequence>MRILPTTLRISSNRIIPRYIHAYTTQVKIKKALFHKSEGPIIIQSYSKSPMAEGNPSGSSKVLDGIDFDDSFGDDESSKGTTSADAKHEQEDFDDEDIDAIAMNYVPEPIVPQKEVEKDAIEFDISDSFAFTDSLPTSRRTQPGVTKQEVVVVNSQTHGTDQVAEEIQASFEFSDTTQLASLLQYQASSEYQVEEGNNVQEVVKEEPENFEIDSFTESPSNSDAFEFSENDDEVLAMLDDAELPSQSPKKESPPLATQTSSIKRSAPSTQSPPELKRSSISYSQTQAVKAPSRSGVCKFIITSSPPKVSPSQISQNKSSQPKSSPVNDSMVIPPHTIEHNSPQDIFARPSSKLTSLAYNDDRPTRPLTRNYSTVPQLEQPSKTPVDHHTILLATQRPSVGKSKSPEAGQSVKVVQPIILSKEQEIVLQKVLQGVSLFYTGSAGTGKSVLLRSIIKALRRKYPTGVAVTASTGLAACNIGGITLHSFGAIGLGTGTVDNLIKKIKRNKKAHGRWRDTKVLIIDEVSMVDGELLDKLNEISKRLRKNNAPFGGIQLVACGDFYQLPPVMKKISAEGDTRDDVEAFFSFESLAWNETIQETIILKEVFRQKGDQVFINMLNEMRDGRISESTIQEFRRLSRPLECPAGISPAELFATRNEVERANKRRLNALPGEAVSYRAIDSGSLQEPQKSALLSNFLAPQDLLLKKDAQVMCVKNFDETLVNGSLGTVVDFVDKDTYMKTFKDGDHLDDEGKLKDFIFNDPDSSIGLTTGTLTQKVMTHDGKQMDDRKSELNKDLLGDFKNKKFPLVKFLSPDGVNSRTVLVEPEQWTIEDEDGRALVSRVQFPLMLAWSLSIHKSQGQTLSRVKVDLKSVFETGQSYVALSRATSRDGLQVLNFNEHKVRSHPKVVEFYKSLVDISKAPTGQQKLNFTPNQK</sequence>
<keyword evidence="19" id="KW-1185">Reference proteome</keyword>
<evidence type="ECO:0000313" key="19">
    <source>
        <dbReference type="Proteomes" id="UP000005018"/>
    </source>
</evidence>
<comment type="function">
    <text evidence="15">DNA-dependent ATPase and 5'-3' DNA helicase required for the maintenance of both mitochondrial and nuclear genome stability.</text>
</comment>
<feature type="region of interest" description="Disordered" evidence="16">
    <location>
        <begin position="301"/>
        <end position="345"/>
    </location>
</feature>
<dbReference type="Gene3D" id="3.40.50.300">
    <property type="entry name" value="P-loop containing nucleotide triphosphate hydrolases"/>
    <property type="match status" value="1"/>
</dbReference>
<evidence type="ECO:0000313" key="18">
    <source>
        <dbReference type="EMBL" id="CCG24867.1"/>
    </source>
</evidence>
<evidence type="ECO:0000256" key="8">
    <source>
        <dbReference type="ARBA" id="ARBA00023125"/>
    </source>
</evidence>
<dbReference type="InterPro" id="IPR051055">
    <property type="entry name" value="PIF1_helicase"/>
</dbReference>
<name>H8XAL7_CANO9</name>
<dbReference type="InterPro" id="IPR049163">
    <property type="entry name" value="Pif1-like_2B_dom"/>
</dbReference>
<feature type="DNA-binding region" evidence="15">
    <location>
        <begin position="876"/>
        <end position="895"/>
    </location>
</feature>
<proteinExistence type="inferred from homology"/>
<dbReference type="KEGG" id="cot:CORT_0G01840"/>
<dbReference type="InterPro" id="IPR010285">
    <property type="entry name" value="DNA_helicase_pif1-like_DEAD"/>
</dbReference>
<protein>
    <recommendedName>
        <fullName evidence="15">ATP-dependent DNA helicase PIF1</fullName>
        <ecNumber evidence="15">5.6.2.3</ecNumber>
    </recommendedName>
    <alternativeName>
        <fullName evidence="15">DNA 5'-3' helicase PIF1</fullName>
    </alternativeName>
    <alternativeName>
        <fullName evidence="15">DNA repair and recombination helicase PIF1</fullName>
    </alternativeName>
</protein>
<keyword evidence="13 15" id="KW-0539">Nucleus</keyword>
<feature type="compositionally biased region" description="Polar residues" evidence="16">
    <location>
        <begin position="255"/>
        <end position="287"/>
    </location>
</feature>
<dbReference type="Pfam" id="PF05970">
    <property type="entry name" value="PIF1"/>
    <property type="match status" value="1"/>
</dbReference>
<dbReference type="Proteomes" id="UP000005018">
    <property type="component" value="Chromosome 7"/>
</dbReference>
<comment type="catalytic activity">
    <reaction evidence="14 15">
        <text>ATP + H2O = ADP + phosphate + H(+)</text>
        <dbReference type="Rhea" id="RHEA:13065"/>
        <dbReference type="ChEBI" id="CHEBI:15377"/>
        <dbReference type="ChEBI" id="CHEBI:15378"/>
        <dbReference type="ChEBI" id="CHEBI:30616"/>
        <dbReference type="ChEBI" id="CHEBI:43474"/>
        <dbReference type="ChEBI" id="CHEBI:456216"/>
        <dbReference type="EC" id="5.6.2.3"/>
    </reaction>
</comment>
<dbReference type="SUPFAM" id="SSF52540">
    <property type="entry name" value="P-loop containing nucleoside triphosphate hydrolases"/>
    <property type="match status" value="2"/>
</dbReference>
<evidence type="ECO:0000256" key="15">
    <source>
        <dbReference type="HAMAP-Rule" id="MF_03176"/>
    </source>
</evidence>
<dbReference type="AlphaFoldDB" id="H8XAL7"/>